<reference evidence="1" key="1">
    <citation type="submission" date="2020-09" db="EMBL/GenBank/DDBJ databases">
        <title>Novel species of Mucilaginibacter isolated from a glacier on the Tibetan Plateau.</title>
        <authorList>
            <person name="Liu Q."/>
            <person name="Xin Y.-H."/>
        </authorList>
    </citation>
    <scope>NUCLEOTIDE SEQUENCE</scope>
    <source>
        <strain evidence="1">ZB1P21</strain>
    </source>
</reference>
<evidence type="ECO:0000313" key="1">
    <source>
        <dbReference type="EMBL" id="MBD1395013.1"/>
    </source>
</evidence>
<sequence length="128" mass="14603">MKRKEQILDSYYSHGADGMPEISAEGLLKAMDEYAEQAFNAARATTPTEHKYTTFTAYKAEIEKVAESAQSLTDKIKLIAQSILEQFIPDDPNAKSFSFDIKTNGIIYTVHYKKAPQGYWEFEKHSQR</sequence>
<accession>A0A926NTJ1</accession>
<dbReference type="EMBL" id="JACWMX010000008">
    <property type="protein sequence ID" value="MBD1395013.1"/>
    <property type="molecule type" value="Genomic_DNA"/>
</dbReference>
<evidence type="ECO:0000313" key="2">
    <source>
        <dbReference type="Proteomes" id="UP000619078"/>
    </source>
</evidence>
<keyword evidence="2" id="KW-1185">Reference proteome</keyword>
<dbReference type="AlphaFoldDB" id="A0A926NTJ1"/>
<gene>
    <name evidence="1" type="ORF">IDJ76_18040</name>
</gene>
<name>A0A926NTJ1_9SPHI</name>
<comment type="caution">
    <text evidence="1">The sequence shown here is derived from an EMBL/GenBank/DDBJ whole genome shotgun (WGS) entry which is preliminary data.</text>
</comment>
<dbReference type="RefSeq" id="WP_191165202.1">
    <property type="nucleotide sequence ID" value="NZ_JACWMX010000008.1"/>
</dbReference>
<protein>
    <submittedName>
        <fullName evidence="1">Uncharacterized protein</fullName>
    </submittedName>
</protein>
<proteinExistence type="predicted"/>
<organism evidence="1 2">
    <name type="scientific">Mucilaginibacter glaciei</name>
    <dbReference type="NCBI Taxonomy" id="2772109"/>
    <lineage>
        <taxon>Bacteria</taxon>
        <taxon>Pseudomonadati</taxon>
        <taxon>Bacteroidota</taxon>
        <taxon>Sphingobacteriia</taxon>
        <taxon>Sphingobacteriales</taxon>
        <taxon>Sphingobacteriaceae</taxon>
        <taxon>Mucilaginibacter</taxon>
    </lineage>
</organism>
<dbReference type="Proteomes" id="UP000619078">
    <property type="component" value="Unassembled WGS sequence"/>
</dbReference>